<dbReference type="EMBL" id="OOFM01000005">
    <property type="protein sequence ID" value="SPL64768.1"/>
    <property type="molecule type" value="Genomic_DNA"/>
</dbReference>
<dbReference type="Proteomes" id="UP000246073">
    <property type="component" value="Unassembled WGS sequence"/>
</dbReference>
<name>A0A2P9HKZ6_9HYPH</name>
<evidence type="ECO:0000313" key="2">
    <source>
        <dbReference type="Proteomes" id="UP000246073"/>
    </source>
</evidence>
<reference evidence="2" key="1">
    <citation type="submission" date="2017-12" db="EMBL/GenBank/DDBJ databases">
        <authorList>
            <person name="Diaz M."/>
        </authorList>
    </citation>
    <scope>NUCLEOTIDE SEQUENCE [LARGE SCALE GENOMIC DNA]</scope>
    <source>
        <strain evidence="2">FI11154</strain>
    </source>
</reference>
<gene>
    <name evidence="1" type="ORF">OHAE_635</name>
</gene>
<proteinExistence type="predicted"/>
<protein>
    <submittedName>
        <fullName evidence="1">Uncharacterized protein</fullName>
    </submittedName>
</protein>
<organism evidence="1 2">
    <name type="scientific">Ochrobactrum soli</name>
    <dbReference type="NCBI Taxonomy" id="2448455"/>
    <lineage>
        <taxon>Bacteria</taxon>
        <taxon>Pseudomonadati</taxon>
        <taxon>Pseudomonadota</taxon>
        <taxon>Alphaproteobacteria</taxon>
        <taxon>Hyphomicrobiales</taxon>
        <taxon>Brucellaceae</taxon>
        <taxon>Brucella/Ochrobactrum group</taxon>
        <taxon>Ochrobactrum</taxon>
    </lineage>
</organism>
<accession>A0A2P9HKZ6</accession>
<dbReference type="AlphaFoldDB" id="A0A2P9HKZ6"/>
<evidence type="ECO:0000313" key="1">
    <source>
        <dbReference type="EMBL" id="SPL64768.1"/>
    </source>
</evidence>
<sequence length="42" mass="4324">MPITANHGAGALIYVTDASTGAQLAYYDGSALRNVRTGILIS</sequence>